<dbReference type="Gene3D" id="3.40.50.10490">
    <property type="entry name" value="Glucose-6-phosphate isomerase like protein, domain 1"/>
    <property type="match status" value="1"/>
</dbReference>
<accession>A0A803K5S5</accession>
<keyword evidence="4" id="KW-0496">Mitochondrion</keyword>
<reference evidence="9" key="2">
    <citation type="submission" date="2021-03" db="UniProtKB">
        <authorList>
            <consortium name="Ensembl"/>
        </authorList>
    </citation>
    <scope>IDENTIFICATION</scope>
</reference>
<evidence type="ECO:0000256" key="2">
    <source>
        <dbReference type="ARBA" id="ARBA00006242"/>
    </source>
</evidence>
<evidence type="ECO:0000256" key="4">
    <source>
        <dbReference type="ARBA" id="ARBA00023128"/>
    </source>
</evidence>
<dbReference type="SUPFAM" id="SSF52313">
    <property type="entry name" value="Ribosomal protein S2"/>
    <property type="match status" value="1"/>
</dbReference>
<proteinExistence type="inferred from homology"/>
<dbReference type="CDD" id="cd01425">
    <property type="entry name" value="RPS2"/>
    <property type="match status" value="1"/>
</dbReference>
<dbReference type="InterPro" id="IPR005706">
    <property type="entry name" value="Ribosomal_uS2_bac/mit/plastid"/>
</dbReference>
<evidence type="ECO:0000256" key="5">
    <source>
        <dbReference type="ARBA" id="ARBA00023274"/>
    </source>
</evidence>
<name>A0A803K5S5_XENTR</name>
<dbReference type="PANTHER" id="PTHR12534:SF0">
    <property type="entry name" value="SMALL RIBOSOMAL SUBUNIT PROTEIN US2M"/>
    <property type="match status" value="1"/>
</dbReference>
<dbReference type="InterPro" id="IPR001865">
    <property type="entry name" value="Ribosomal_uS2"/>
</dbReference>
<dbReference type="InterPro" id="IPR018130">
    <property type="entry name" value="Ribosomal_uS2_CS"/>
</dbReference>
<reference evidence="9" key="1">
    <citation type="journal article" date="2010" name="Science">
        <title>The genome of the Western clawed frog Xenopus tropicalis.</title>
        <authorList>
            <person name="Hellsten U."/>
            <person name="Harland R.M."/>
            <person name="Gilchrist M.J."/>
            <person name="Hendrix D."/>
            <person name="Jurka J."/>
            <person name="Kapitonov V."/>
            <person name="Ovcharenko I."/>
            <person name="Putnam N.H."/>
            <person name="Shu S."/>
            <person name="Taher L."/>
            <person name="Blitz I.L."/>
            <person name="Blumberg B."/>
            <person name="Dichmann D.S."/>
            <person name="Dubchak I."/>
            <person name="Amaya E."/>
            <person name="Detter J.C."/>
            <person name="Fletcher R."/>
            <person name="Gerhard D.S."/>
            <person name="Goodstein D."/>
            <person name="Graves T."/>
            <person name="Grigoriev I.V."/>
            <person name="Grimwood J."/>
            <person name="Kawashima T."/>
            <person name="Lindquist E."/>
            <person name="Lucas S.M."/>
            <person name="Mead P.E."/>
            <person name="Mitros T."/>
            <person name="Ogino H."/>
            <person name="Ohta Y."/>
            <person name="Poliakov A.V."/>
            <person name="Pollet N."/>
            <person name="Robert J."/>
            <person name="Salamov A."/>
            <person name="Sater A.K."/>
            <person name="Schmutz J."/>
            <person name="Terry A."/>
            <person name="Vize P.D."/>
            <person name="Warren W.C."/>
            <person name="Wells D."/>
            <person name="Wills A."/>
            <person name="Wilson R.K."/>
            <person name="Zimmerman L.B."/>
            <person name="Zorn A.M."/>
            <person name="Grainger R."/>
            <person name="Grammer T."/>
            <person name="Khokha M.K."/>
            <person name="Richardson P.M."/>
            <person name="Rokhsar D.S."/>
        </authorList>
    </citation>
    <scope>NUCLEOTIDE SEQUENCE [LARGE SCALE GENOMIC DNA]</scope>
    <source>
        <strain evidence="9">Nigerian</strain>
    </source>
</reference>
<dbReference type="Ensembl" id="ENSXETT00000112988">
    <property type="protein sequence ID" value="ENSXETP00000115721"/>
    <property type="gene ID" value="ENSXETG00000045257"/>
</dbReference>
<evidence type="ECO:0000256" key="3">
    <source>
        <dbReference type="ARBA" id="ARBA00022980"/>
    </source>
</evidence>
<sequence length="284" mass="31624">MGLSMAASGLTGLIKRVFPRLGAASLQSPVGIGPAPYPEALGRCYGAAPAAQQHPEPSPADFTQKLLVEPLKHPDFFNVKELFSLRELYDSRVHLGHKKGCRHRLMEPYLFGCRLEQDIIDLDQTMRHLQLALNVTAHIAYRKGVILFVSRNRQFSHLIESTARDCGEYAHTRYWQGGLLTNAPVQYGAGVRLPDLIVFLSTLNTVFEQHVAIRDAAKMNIPTVGVVDTNCNPGLITYPIPGNDDSAPAMELYCRLFKMTINRAKEKRKQMELLQGLQSKISEA</sequence>
<keyword evidence="3" id="KW-0689">Ribosomal protein</keyword>
<dbReference type="InParanoid" id="A0A803K5S5"/>
<dbReference type="FunFam" id="3.40.50.10490:FF:000026">
    <property type="entry name" value="28S ribosomal protein S2, mitochondrial"/>
    <property type="match status" value="1"/>
</dbReference>
<dbReference type="FunCoup" id="A0A803K5S5">
    <property type="interactions" value="1352"/>
</dbReference>
<dbReference type="PANTHER" id="PTHR12534">
    <property type="entry name" value="30S RIBOSOMAL PROTEIN S2 PROKARYOTIC AND ORGANELLAR"/>
    <property type="match status" value="1"/>
</dbReference>
<dbReference type="Pfam" id="PF00318">
    <property type="entry name" value="Ribosomal_S2"/>
    <property type="match status" value="2"/>
</dbReference>
<organism evidence="9">
    <name type="scientific">Xenopus tropicalis</name>
    <name type="common">Western clawed frog</name>
    <name type="synonym">Silurana tropicalis</name>
    <dbReference type="NCBI Taxonomy" id="8364"/>
    <lineage>
        <taxon>Eukaryota</taxon>
        <taxon>Metazoa</taxon>
        <taxon>Chordata</taxon>
        <taxon>Craniata</taxon>
        <taxon>Vertebrata</taxon>
        <taxon>Euteleostomi</taxon>
        <taxon>Amphibia</taxon>
        <taxon>Batrachia</taxon>
        <taxon>Anura</taxon>
        <taxon>Pipoidea</taxon>
        <taxon>Pipidae</taxon>
        <taxon>Xenopodinae</taxon>
        <taxon>Xenopus</taxon>
        <taxon>Silurana</taxon>
    </lineage>
</organism>
<keyword evidence="5" id="KW-0687">Ribonucleoprotein</keyword>
<evidence type="ECO:0000256" key="7">
    <source>
        <dbReference type="ARBA" id="ARBA00071390"/>
    </source>
</evidence>
<dbReference type="PROSITE" id="PS00962">
    <property type="entry name" value="RIBOSOMAL_S2_1"/>
    <property type="match status" value="1"/>
</dbReference>
<evidence type="ECO:0000256" key="6">
    <source>
        <dbReference type="ARBA" id="ARBA00059792"/>
    </source>
</evidence>
<evidence type="ECO:0000313" key="9">
    <source>
        <dbReference type="Ensembl" id="ENSXETP00000115721"/>
    </source>
</evidence>
<dbReference type="PRINTS" id="PR00395">
    <property type="entry name" value="RIBOSOMALS2"/>
</dbReference>
<dbReference type="GeneTree" id="ENSGT00390000017382"/>
<protein>
    <recommendedName>
        <fullName evidence="7">Small ribosomal subunit protein uS2m</fullName>
    </recommendedName>
    <alternativeName>
        <fullName evidence="8">28S ribosomal protein S2, mitochondrial</fullName>
    </alternativeName>
</protein>
<comment type="function">
    <text evidence="6">Required for mitoribosome formation and stability, and mitochondrial translation.</text>
</comment>
<dbReference type="GO" id="GO:0005763">
    <property type="term" value="C:mitochondrial small ribosomal subunit"/>
    <property type="evidence" value="ECO:0007669"/>
    <property type="project" value="UniProtKB-ARBA"/>
</dbReference>
<comment type="subcellular location">
    <subcellularLocation>
        <location evidence="1">Mitochondrion</location>
    </subcellularLocation>
</comment>
<dbReference type="GO" id="GO:0005743">
    <property type="term" value="C:mitochondrial inner membrane"/>
    <property type="evidence" value="ECO:0007669"/>
    <property type="project" value="UniProtKB-ARBA"/>
</dbReference>
<dbReference type="InterPro" id="IPR023591">
    <property type="entry name" value="Ribosomal_uS2_flav_dom_sf"/>
</dbReference>
<comment type="similarity">
    <text evidence="2">Belongs to the universal ribosomal protein uS2 family.</text>
</comment>
<dbReference type="HAMAP" id="MF_00291_B">
    <property type="entry name" value="Ribosomal_uS2_B"/>
    <property type="match status" value="1"/>
</dbReference>
<evidence type="ECO:0000256" key="8">
    <source>
        <dbReference type="ARBA" id="ARBA00083109"/>
    </source>
</evidence>
<dbReference type="AlphaFoldDB" id="A0A803K5S5"/>
<dbReference type="GO" id="GO:0003735">
    <property type="term" value="F:structural constituent of ribosome"/>
    <property type="evidence" value="ECO:0007669"/>
    <property type="project" value="InterPro"/>
</dbReference>
<dbReference type="GO" id="GO:0006412">
    <property type="term" value="P:translation"/>
    <property type="evidence" value="ECO:0007669"/>
    <property type="project" value="InterPro"/>
</dbReference>
<evidence type="ECO:0000256" key="1">
    <source>
        <dbReference type="ARBA" id="ARBA00004173"/>
    </source>
</evidence>